<sequence length="430" mass="46303">MSALLDSLAAPFDTLPSRDAAGLGGARRAALDAVMRDGLPHARVEAWKYTPLRALERRTFESVDVAPAIDPALLEAIPSPRIVFVNGRYHEAGSNIAGLPAGVTLQRLSEVLDEGEADAAGFMQRSYDRSDEVFARLNAALAAEGVVLRVGANEQPAQAVHLVFVGTGDASDQAWHLRHLIELGEGAHLNLVEHQLMAGEHRHFANSILQVQLDKGARLSHARLQDESAGATLIHRTDAVVGEDAEYRRIDLELGAGLSRHELNVVLLGERSHVHANGVLLADGKRHLDTRLGIDHAGRDSTCELVWRGIGSGRSRVVFHGGIQIRQGADGSDAMLSNKNLLLSEGAEIDTQPVLVIHADEVQAAHGATVGQLDPTAMFYLRTRGLPSEQARQILTAAFCRETLSVLEDTGMRDAALARLDHALERSIPA</sequence>
<feature type="domain" description="SUF system FeS cluster assembly SufBD N-terminal" evidence="3">
    <location>
        <begin position="17"/>
        <end position="160"/>
    </location>
</feature>
<dbReference type="NCBIfam" id="TIGR01981">
    <property type="entry name" value="sufD"/>
    <property type="match status" value="1"/>
</dbReference>
<dbReference type="RefSeq" id="WP_193986537.1">
    <property type="nucleotide sequence ID" value="NZ_CP063656.1"/>
</dbReference>
<accession>A0A7S6ZT31</accession>
<dbReference type="InterPro" id="IPR055346">
    <property type="entry name" value="Fe-S_cluster_assembly_SufBD"/>
</dbReference>
<proteinExistence type="inferred from homology"/>
<dbReference type="AlphaFoldDB" id="A0A7S6ZT31"/>
<evidence type="ECO:0000256" key="1">
    <source>
        <dbReference type="ARBA" id="ARBA00043967"/>
    </source>
</evidence>
<dbReference type="Proteomes" id="UP000594059">
    <property type="component" value="Chromosome"/>
</dbReference>
<evidence type="ECO:0000313" key="5">
    <source>
        <dbReference type="Proteomes" id="UP000594059"/>
    </source>
</evidence>
<keyword evidence="5" id="KW-1185">Reference proteome</keyword>
<dbReference type="EMBL" id="CP063656">
    <property type="protein sequence ID" value="QOW20269.1"/>
    <property type="molecule type" value="Genomic_DNA"/>
</dbReference>
<dbReference type="SUPFAM" id="SSF101960">
    <property type="entry name" value="Stabilizer of iron transporter SufD"/>
    <property type="match status" value="1"/>
</dbReference>
<organism evidence="4 5">
    <name type="scientific">Novilysobacter ciconiae</name>
    <dbReference type="NCBI Taxonomy" id="2781022"/>
    <lineage>
        <taxon>Bacteria</taxon>
        <taxon>Pseudomonadati</taxon>
        <taxon>Pseudomonadota</taxon>
        <taxon>Gammaproteobacteria</taxon>
        <taxon>Lysobacterales</taxon>
        <taxon>Lysobacteraceae</taxon>
        <taxon>Novilysobacter</taxon>
    </lineage>
</organism>
<dbReference type="Pfam" id="PF19295">
    <property type="entry name" value="SufBD_N"/>
    <property type="match status" value="1"/>
</dbReference>
<dbReference type="InterPro" id="IPR011542">
    <property type="entry name" value="SUF_FeS_clus_asmbl_SufD"/>
</dbReference>
<dbReference type="PANTHER" id="PTHR43575:SF1">
    <property type="entry name" value="PROTEIN ABCI7, CHLOROPLASTIC"/>
    <property type="match status" value="1"/>
</dbReference>
<comment type="similarity">
    <text evidence="1">Belongs to the iron-sulfur cluster assembly SufBD family.</text>
</comment>
<name>A0A7S6ZT31_9GAMM</name>
<reference evidence="4 5" key="1">
    <citation type="submission" date="2020-10" db="EMBL/GenBank/DDBJ databases">
        <title>complete genome sequencing of Lysobacter sp. H21R20.</title>
        <authorList>
            <person name="Bae J.-W."/>
            <person name="Lee S.-Y."/>
        </authorList>
    </citation>
    <scope>NUCLEOTIDE SEQUENCE [LARGE SCALE GENOMIC DNA]</scope>
    <source>
        <strain evidence="4 5">H21R20</strain>
    </source>
</reference>
<evidence type="ECO:0000259" key="2">
    <source>
        <dbReference type="Pfam" id="PF01458"/>
    </source>
</evidence>
<dbReference type="InterPro" id="IPR045595">
    <property type="entry name" value="SufBD_N"/>
</dbReference>
<feature type="domain" description="SUF system FeS cluster assembly SufBD core" evidence="2">
    <location>
        <begin position="169"/>
        <end position="399"/>
    </location>
</feature>
<dbReference type="KEGG" id="lcic:INQ41_04360"/>
<evidence type="ECO:0000259" key="3">
    <source>
        <dbReference type="Pfam" id="PF19295"/>
    </source>
</evidence>
<evidence type="ECO:0000313" key="4">
    <source>
        <dbReference type="EMBL" id="QOW20269.1"/>
    </source>
</evidence>
<dbReference type="Pfam" id="PF01458">
    <property type="entry name" value="SUFBD_core"/>
    <property type="match status" value="1"/>
</dbReference>
<gene>
    <name evidence="4" type="primary">sufD</name>
    <name evidence="4" type="ORF">INQ41_04360</name>
</gene>
<dbReference type="PANTHER" id="PTHR43575">
    <property type="entry name" value="PROTEIN ABCI7, CHLOROPLASTIC"/>
    <property type="match status" value="1"/>
</dbReference>
<dbReference type="InterPro" id="IPR037284">
    <property type="entry name" value="SUF_FeS_clus_asmbl_SufBD_sf"/>
</dbReference>
<protein>
    <submittedName>
        <fullName evidence="4">Fe-S cluster assembly protein SufD</fullName>
    </submittedName>
</protein>
<dbReference type="InterPro" id="IPR000825">
    <property type="entry name" value="SUF_FeS_clus_asmbl_SufBD_core"/>
</dbReference>
<dbReference type="GO" id="GO:0016226">
    <property type="term" value="P:iron-sulfur cluster assembly"/>
    <property type="evidence" value="ECO:0007669"/>
    <property type="project" value="InterPro"/>
</dbReference>